<evidence type="ECO:0000259" key="5">
    <source>
        <dbReference type="Pfam" id="PF23658"/>
    </source>
</evidence>
<feature type="region of interest" description="Disordered" evidence="2">
    <location>
        <begin position="147"/>
        <end position="168"/>
    </location>
</feature>
<keyword evidence="1" id="KW-0175">Coiled coil</keyword>
<feature type="compositionally biased region" description="Low complexity" evidence="2">
    <location>
        <begin position="44"/>
        <end position="53"/>
    </location>
</feature>
<keyword evidence="3" id="KW-0732">Signal</keyword>
<keyword evidence="7" id="KW-1185">Reference proteome</keyword>
<dbReference type="InterPro" id="IPR005151">
    <property type="entry name" value="Tail-specific_protease"/>
</dbReference>
<feature type="region of interest" description="Disordered" evidence="2">
    <location>
        <begin position="499"/>
        <end position="529"/>
    </location>
</feature>
<evidence type="ECO:0000256" key="2">
    <source>
        <dbReference type="SAM" id="MobiDB-lite"/>
    </source>
</evidence>
<feature type="region of interest" description="Disordered" evidence="2">
    <location>
        <begin position="37"/>
        <end position="57"/>
    </location>
</feature>
<dbReference type="SUPFAM" id="SSF52096">
    <property type="entry name" value="ClpP/crotonase"/>
    <property type="match status" value="1"/>
</dbReference>
<dbReference type="GO" id="GO:0008236">
    <property type="term" value="F:serine-type peptidase activity"/>
    <property type="evidence" value="ECO:0007669"/>
    <property type="project" value="InterPro"/>
</dbReference>
<feature type="signal peptide" evidence="3">
    <location>
        <begin position="1"/>
        <end position="31"/>
    </location>
</feature>
<feature type="chain" id="PRO_5018105324" evidence="3">
    <location>
        <begin position="32"/>
        <end position="927"/>
    </location>
</feature>
<reference evidence="6 7" key="1">
    <citation type="journal article" date="2018" name="Nat. Ecol. Evol.">
        <title>Pezizomycetes genomes reveal the molecular basis of ectomycorrhizal truffle lifestyle.</title>
        <authorList>
            <person name="Murat C."/>
            <person name="Payen T."/>
            <person name="Noel B."/>
            <person name="Kuo A."/>
            <person name="Morin E."/>
            <person name="Chen J."/>
            <person name="Kohler A."/>
            <person name="Krizsan K."/>
            <person name="Balestrini R."/>
            <person name="Da Silva C."/>
            <person name="Montanini B."/>
            <person name="Hainaut M."/>
            <person name="Levati E."/>
            <person name="Barry K.W."/>
            <person name="Belfiori B."/>
            <person name="Cichocki N."/>
            <person name="Clum A."/>
            <person name="Dockter R.B."/>
            <person name="Fauchery L."/>
            <person name="Guy J."/>
            <person name="Iotti M."/>
            <person name="Le Tacon F."/>
            <person name="Lindquist E.A."/>
            <person name="Lipzen A."/>
            <person name="Malagnac F."/>
            <person name="Mello A."/>
            <person name="Molinier V."/>
            <person name="Miyauchi S."/>
            <person name="Poulain J."/>
            <person name="Riccioni C."/>
            <person name="Rubini A."/>
            <person name="Sitrit Y."/>
            <person name="Splivallo R."/>
            <person name="Traeger S."/>
            <person name="Wang M."/>
            <person name="Zifcakova L."/>
            <person name="Wipf D."/>
            <person name="Zambonelli A."/>
            <person name="Paolocci F."/>
            <person name="Nowrousian M."/>
            <person name="Ottonello S."/>
            <person name="Baldrian P."/>
            <person name="Spatafora J.W."/>
            <person name="Henrissat B."/>
            <person name="Nagy L.G."/>
            <person name="Aury J.M."/>
            <person name="Wincker P."/>
            <person name="Grigoriev I.V."/>
            <person name="Bonfante P."/>
            <person name="Martin F.M."/>
        </authorList>
    </citation>
    <scope>NUCLEOTIDE SEQUENCE [LARGE SCALE GENOMIC DNA]</scope>
    <source>
        <strain evidence="6 7">RN42</strain>
    </source>
</reference>
<name>A0A3N4HQ47_ASCIM</name>
<dbReference type="EMBL" id="ML119754">
    <property type="protein sequence ID" value="RPA75953.1"/>
    <property type="molecule type" value="Genomic_DNA"/>
</dbReference>
<dbReference type="STRING" id="1160509.A0A3N4HQ47"/>
<accession>A0A3N4HQ47</accession>
<dbReference type="Gene3D" id="3.90.226.10">
    <property type="entry name" value="2-enoyl-CoA Hydratase, Chain A, domain 1"/>
    <property type="match status" value="1"/>
</dbReference>
<feature type="coiled-coil region" evidence="1">
    <location>
        <begin position="885"/>
        <end position="919"/>
    </location>
</feature>
<evidence type="ECO:0000313" key="7">
    <source>
        <dbReference type="Proteomes" id="UP000275078"/>
    </source>
</evidence>
<dbReference type="InterPro" id="IPR056186">
    <property type="entry name" value="PDZ_CPAF-rel"/>
</dbReference>
<gene>
    <name evidence="6" type="ORF">BJ508DRAFT_331655</name>
</gene>
<evidence type="ECO:0000313" key="6">
    <source>
        <dbReference type="EMBL" id="RPA75953.1"/>
    </source>
</evidence>
<dbReference type="GO" id="GO:0006508">
    <property type="term" value="P:proteolysis"/>
    <property type="evidence" value="ECO:0007669"/>
    <property type="project" value="InterPro"/>
</dbReference>
<evidence type="ECO:0000256" key="1">
    <source>
        <dbReference type="SAM" id="Coils"/>
    </source>
</evidence>
<feature type="compositionally biased region" description="Polar residues" evidence="2">
    <location>
        <begin position="506"/>
        <end position="523"/>
    </location>
</feature>
<sequence length="927" mass="101122">MVRMSVSRSGSPSWAAAVLLPLAILPVLVSGAAVPRQYKRQETTEVSTSTTEVAQPTAGAAAGKFGDMLKEMLAKKKSTGQEGATSTPETAGQSTPSGKPDIAEVIQSMIAKKKQVVMGGEEAAPAAEGSPAAKENPLAAILSKLKAGGQKPLGGSEKTPTEGASGKPDMAAILSKLKAAAGKQSGNSTASASASSSASAPAGIAEMMAKVPTPANDACGKVNKLVQAAVSQKQSWISGADAYACLASVPFNSTRSVEVVEKLAKFLTAYSAQAFFVDPPTPELGMNAVDLPAQLEIIKKRASKEDGYANDYAFNVEMMELFASFNDGHVMFMPFCARGIFQSFYHDYPVIALSKDDDSTPEIYLVDPKTHEVGEQVKVIDNEPAHQHLLRLVEKMNDLHWIDPDARYNDLLFKRAQRAKDVKLGTFAMREIYYEDSFVMETVSGKEIKVEWKVDISRFPLQKVYSTESLLKNVCLPQDPMANMTPEQIAQLKEAQKKKQEAAAAGNSTQTAVSTNAKAQNATAKPEDGKQSVLAMLTPNESDMGDGTYFPYAETAPWWPKSVARTNGSEFTVHVVDSETAVFAIHSFENYAPGKNKVFGPYWQQKIDEAKKALQKHGVKRLIFDLSDNGGGTLTLGLNTFRQFFPNHKPYYGQDARSSPLTDVLLKSDNMTYLQKEDGTSFSGVDEFLTPVTKFNDKFTAKARWDPANFINKELTLTAEQVPKEDFLPIENVVLLTDGRCGSTCAVFAEALSSTGVRSVAVGGRPFRTSAIRPMQAIGGIKGTEMITYSFSARRQKLAPEIVPGPLPIQAEAAVNYRNSYAPGEDLPLEFVYQAADYRIMKTPEMYKNPSKIWESARAVVWDEAGKQKEPMFKVNGKKGMRKFLYQTEENKKAAEERMKKFEAVKEKAKELVKGENKDGKKEEKKD</sequence>
<protein>
    <submittedName>
        <fullName evidence="6">Uncharacterized protein</fullName>
    </submittedName>
</protein>
<feature type="domain" description="CPAF-like PDZ" evidence="5">
    <location>
        <begin position="343"/>
        <end position="456"/>
    </location>
</feature>
<proteinExistence type="predicted"/>
<dbReference type="PANTHER" id="PTHR37049">
    <property type="entry name" value="PEPTIDASE S41 FAMILY PROTEIN"/>
    <property type="match status" value="1"/>
</dbReference>
<evidence type="ECO:0000256" key="3">
    <source>
        <dbReference type="SAM" id="SignalP"/>
    </source>
</evidence>
<dbReference type="InterPro" id="IPR052766">
    <property type="entry name" value="S41A_metabolite_peptidase"/>
</dbReference>
<dbReference type="Proteomes" id="UP000275078">
    <property type="component" value="Unassembled WGS sequence"/>
</dbReference>
<feature type="compositionally biased region" description="Polar residues" evidence="2">
    <location>
        <begin position="80"/>
        <end position="97"/>
    </location>
</feature>
<dbReference type="PANTHER" id="PTHR37049:SF4">
    <property type="entry name" value="RHODANESE DOMAIN-CONTAINING PROTEIN"/>
    <property type="match status" value="1"/>
</dbReference>
<dbReference type="AlphaFoldDB" id="A0A3N4HQ47"/>
<feature type="region of interest" description="Disordered" evidence="2">
    <location>
        <begin position="76"/>
        <end position="100"/>
    </location>
</feature>
<dbReference type="InterPro" id="IPR029045">
    <property type="entry name" value="ClpP/crotonase-like_dom_sf"/>
</dbReference>
<dbReference type="Pfam" id="PF03572">
    <property type="entry name" value="Peptidase_S41"/>
    <property type="match status" value="1"/>
</dbReference>
<dbReference type="Pfam" id="PF23658">
    <property type="entry name" value="PDZ_CPAF_rel"/>
    <property type="match status" value="1"/>
</dbReference>
<feature type="domain" description="Tail specific protease" evidence="4">
    <location>
        <begin position="582"/>
        <end position="772"/>
    </location>
</feature>
<evidence type="ECO:0000259" key="4">
    <source>
        <dbReference type="Pfam" id="PF03572"/>
    </source>
</evidence>
<dbReference type="OrthoDB" id="27214at2759"/>
<organism evidence="6 7">
    <name type="scientific">Ascobolus immersus RN42</name>
    <dbReference type="NCBI Taxonomy" id="1160509"/>
    <lineage>
        <taxon>Eukaryota</taxon>
        <taxon>Fungi</taxon>
        <taxon>Dikarya</taxon>
        <taxon>Ascomycota</taxon>
        <taxon>Pezizomycotina</taxon>
        <taxon>Pezizomycetes</taxon>
        <taxon>Pezizales</taxon>
        <taxon>Ascobolaceae</taxon>
        <taxon>Ascobolus</taxon>
    </lineage>
</organism>